<dbReference type="InterPro" id="IPR011990">
    <property type="entry name" value="TPR-like_helical_dom_sf"/>
</dbReference>
<name>A0A0L0FE30_9EUKA</name>
<dbReference type="RefSeq" id="XP_014148225.1">
    <property type="nucleotide sequence ID" value="XM_014292750.1"/>
</dbReference>
<dbReference type="EMBL" id="KQ244520">
    <property type="protein sequence ID" value="KNC74323.1"/>
    <property type="molecule type" value="Genomic_DNA"/>
</dbReference>
<dbReference type="GeneID" id="25913631"/>
<keyword evidence="3" id="KW-1185">Reference proteome</keyword>
<dbReference type="Pfam" id="PF01535">
    <property type="entry name" value="PPR"/>
    <property type="match status" value="2"/>
</dbReference>
<dbReference type="eggNOG" id="KOG4197">
    <property type="taxonomic scope" value="Eukaryota"/>
</dbReference>
<dbReference type="STRING" id="667725.A0A0L0FE30"/>
<dbReference type="Proteomes" id="UP000054560">
    <property type="component" value="Unassembled WGS sequence"/>
</dbReference>
<sequence>MKIYKLAGKPDRCNAVLEYMIKCKMSVDRETYLPVVSSYGSAGDYAQASRLFEESRELKGRNKRPQLYSAMIGACANARDGSKWMEAIGLFEEMRQNDILITASNHNAVIGALVKGERYAAAKEWYKQLEPMQKTRVVFSIMSKASMETDDLDLARSILKEATGHADEAFKKAVAARVLMNYPITDVYNAVLSIYLNRRDIDKAMGLFEKMNTHKYKSTATPNSQTYSILLVYSANELLWDDLISAAQMARANFSYILPYAYKHAVSACKEHHRDDLVIKLDLEMHKMSADARERRRRDQLQSSR</sequence>
<dbReference type="AlphaFoldDB" id="A0A0L0FE30"/>
<keyword evidence="1" id="KW-0677">Repeat</keyword>
<dbReference type="PANTHER" id="PTHR47447">
    <property type="entry name" value="OS03G0856100 PROTEIN"/>
    <property type="match status" value="1"/>
</dbReference>
<dbReference type="PANTHER" id="PTHR47447:SF24">
    <property type="entry name" value="PENTATRICOPEPTIDE REPEAT-CONTAINING PROTEIN"/>
    <property type="match status" value="1"/>
</dbReference>
<evidence type="ECO:0000313" key="2">
    <source>
        <dbReference type="EMBL" id="KNC74323.1"/>
    </source>
</evidence>
<proteinExistence type="predicted"/>
<dbReference type="Pfam" id="PF13041">
    <property type="entry name" value="PPR_2"/>
    <property type="match status" value="1"/>
</dbReference>
<evidence type="ECO:0008006" key="4">
    <source>
        <dbReference type="Google" id="ProtNLM"/>
    </source>
</evidence>
<dbReference type="OrthoDB" id="185373at2759"/>
<dbReference type="InterPro" id="IPR002885">
    <property type="entry name" value="PPR_rpt"/>
</dbReference>
<dbReference type="NCBIfam" id="TIGR00756">
    <property type="entry name" value="PPR"/>
    <property type="match status" value="1"/>
</dbReference>
<organism evidence="2 3">
    <name type="scientific">Sphaeroforma arctica JP610</name>
    <dbReference type="NCBI Taxonomy" id="667725"/>
    <lineage>
        <taxon>Eukaryota</taxon>
        <taxon>Ichthyosporea</taxon>
        <taxon>Ichthyophonida</taxon>
        <taxon>Sphaeroforma</taxon>
    </lineage>
</organism>
<accession>A0A0L0FE30</accession>
<protein>
    <recommendedName>
        <fullName evidence="4">Pentacotripeptide-repeat region of PRORP domain-containing protein</fullName>
    </recommendedName>
</protein>
<gene>
    <name evidence="2" type="ORF">SARC_13127</name>
</gene>
<dbReference type="Gene3D" id="1.25.40.10">
    <property type="entry name" value="Tetratricopeptide repeat domain"/>
    <property type="match status" value="2"/>
</dbReference>
<reference evidence="2 3" key="1">
    <citation type="submission" date="2011-02" db="EMBL/GenBank/DDBJ databases">
        <title>The Genome Sequence of Sphaeroforma arctica JP610.</title>
        <authorList>
            <consortium name="The Broad Institute Genome Sequencing Platform"/>
            <person name="Russ C."/>
            <person name="Cuomo C."/>
            <person name="Young S.K."/>
            <person name="Zeng Q."/>
            <person name="Gargeya S."/>
            <person name="Alvarado L."/>
            <person name="Berlin A."/>
            <person name="Chapman S.B."/>
            <person name="Chen Z."/>
            <person name="Freedman E."/>
            <person name="Gellesch M."/>
            <person name="Goldberg J."/>
            <person name="Griggs A."/>
            <person name="Gujja S."/>
            <person name="Heilman E."/>
            <person name="Heiman D."/>
            <person name="Howarth C."/>
            <person name="Mehta T."/>
            <person name="Neiman D."/>
            <person name="Pearson M."/>
            <person name="Roberts A."/>
            <person name="Saif S."/>
            <person name="Shea T."/>
            <person name="Shenoy N."/>
            <person name="Sisk P."/>
            <person name="Stolte C."/>
            <person name="Sykes S."/>
            <person name="White J."/>
            <person name="Yandava C."/>
            <person name="Burger G."/>
            <person name="Gray M.W."/>
            <person name="Holland P.W.H."/>
            <person name="King N."/>
            <person name="Lang F.B.F."/>
            <person name="Roger A.J."/>
            <person name="Ruiz-Trillo I."/>
            <person name="Haas B."/>
            <person name="Nusbaum C."/>
            <person name="Birren B."/>
        </authorList>
    </citation>
    <scope>NUCLEOTIDE SEQUENCE [LARGE SCALE GENOMIC DNA]</scope>
    <source>
        <strain evidence="2 3">JP610</strain>
    </source>
</reference>
<evidence type="ECO:0000256" key="1">
    <source>
        <dbReference type="ARBA" id="ARBA00022737"/>
    </source>
</evidence>
<evidence type="ECO:0000313" key="3">
    <source>
        <dbReference type="Proteomes" id="UP000054560"/>
    </source>
</evidence>